<evidence type="ECO:0000313" key="8">
    <source>
        <dbReference type="Proteomes" id="UP001285441"/>
    </source>
</evidence>
<dbReference type="PANTHER" id="PTHR47359">
    <property type="entry name" value="PEPTIDOGLYCAN DL-ENDOPEPTIDASE CWLO"/>
    <property type="match status" value="1"/>
</dbReference>
<dbReference type="Gene3D" id="3.90.1720.10">
    <property type="entry name" value="endopeptidase domain like (from Nostoc punctiforme)"/>
    <property type="match status" value="1"/>
</dbReference>
<feature type="domain" description="NlpC/P60" evidence="6">
    <location>
        <begin position="133"/>
        <end position="282"/>
    </location>
</feature>
<keyword evidence="8" id="KW-1185">Reference proteome</keyword>
<dbReference type="InterPro" id="IPR000064">
    <property type="entry name" value="NLP_P60_dom"/>
</dbReference>
<comment type="caution">
    <text evidence="7">The sequence shown here is derived from an EMBL/GenBank/DDBJ whole genome shotgun (WGS) entry which is preliminary data.</text>
</comment>
<name>A0AAE0K0I6_9PEZI</name>
<dbReference type="Pfam" id="PF00877">
    <property type="entry name" value="NLPC_P60"/>
    <property type="match status" value="1"/>
</dbReference>
<keyword evidence="5" id="KW-0732">Signal</keyword>
<dbReference type="GO" id="GO:0008234">
    <property type="term" value="F:cysteine-type peptidase activity"/>
    <property type="evidence" value="ECO:0007669"/>
    <property type="project" value="UniProtKB-KW"/>
</dbReference>
<keyword evidence="2" id="KW-0645">Protease</keyword>
<dbReference type="PANTHER" id="PTHR47359:SF3">
    <property type="entry name" value="NLP_P60 DOMAIN-CONTAINING PROTEIN-RELATED"/>
    <property type="match status" value="1"/>
</dbReference>
<evidence type="ECO:0000259" key="6">
    <source>
        <dbReference type="PROSITE" id="PS51935"/>
    </source>
</evidence>
<sequence length="282" mass="29259">MKLSILVPFLFACLTTVVTASENITDTDLPADLETRSVLNGGCTGAGGAPGVCIHTGSCTNSGGTFITGACPSTPDDVKCCTKPKCGTGGNCRWTSQCGSGVTQAGLCPGPTNFKCCLPGSGGGGGGSGGQPSTTALKILNKAKEAKGIPYVWAGGSCSGATGSPRKGFDCSGLVSWAVCQVTGRNLFSEGLRVTYEMYCASDARRKYKKIPYAQRRAGDAVYFGGNNCNCANPKDVHHVGLMLDSGTRMWNALQTGTNVREDNFAGWSGRNKPCPYVIRYA</sequence>
<evidence type="ECO:0000313" key="7">
    <source>
        <dbReference type="EMBL" id="KAK3367833.1"/>
    </source>
</evidence>
<dbReference type="EMBL" id="JAULSW010000011">
    <property type="protein sequence ID" value="KAK3367833.1"/>
    <property type="molecule type" value="Genomic_DNA"/>
</dbReference>
<dbReference type="Proteomes" id="UP001285441">
    <property type="component" value="Unassembled WGS sequence"/>
</dbReference>
<proteinExistence type="inferred from homology"/>
<reference evidence="7" key="2">
    <citation type="submission" date="2023-06" db="EMBL/GenBank/DDBJ databases">
        <authorList>
            <consortium name="Lawrence Berkeley National Laboratory"/>
            <person name="Haridas S."/>
            <person name="Hensen N."/>
            <person name="Bonometti L."/>
            <person name="Westerberg I."/>
            <person name="Brannstrom I.O."/>
            <person name="Guillou S."/>
            <person name="Cros-Aarteil S."/>
            <person name="Calhoun S."/>
            <person name="Kuo A."/>
            <person name="Mondo S."/>
            <person name="Pangilinan J."/>
            <person name="Riley R."/>
            <person name="LaButti K."/>
            <person name="Andreopoulos B."/>
            <person name="Lipzen A."/>
            <person name="Chen C."/>
            <person name="Yanf M."/>
            <person name="Daum C."/>
            <person name="Ng V."/>
            <person name="Clum A."/>
            <person name="Steindorff A."/>
            <person name="Ohm R."/>
            <person name="Martin F."/>
            <person name="Silar P."/>
            <person name="Natvig D."/>
            <person name="Lalanne C."/>
            <person name="Gautier V."/>
            <person name="Ament-velasquez S.L."/>
            <person name="Kruys A."/>
            <person name="Hutchinson M.I."/>
            <person name="Powell A.J."/>
            <person name="Barry K."/>
            <person name="Miller A.N."/>
            <person name="Grigoriev I.V."/>
            <person name="Debuchy R."/>
            <person name="Gladieux P."/>
            <person name="Thoren M.H."/>
            <person name="Johannesson H."/>
        </authorList>
    </citation>
    <scope>NUCLEOTIDE SEQUENCE</scope>
    <source>
        <strain evidence="7">CBS 232.78</strain>
    </source>
</reference>
<accession>A0AAE0K0I6</accession>
<evidence type="ECO:0000256" key="4">
    <source>
        <dbReference type="ARBA" id="ARBA00022807"/>
    </source>
</evidence>
<evidence type="ECO:0000256" key="1">
    <source>
        <dbReference type="ARBA" id="ARBA00007074"/>
    </source>
</evidence>
<evidence type="ECO:0000256" key="5">
    <source>
        <dbReference type="SAM" id="SignalP"/>
    </source>
</evidence>
<feature type="chain" id="PRO_5042277129" description="NlpC/P60 domain-containing protein" evidence="5">
    <location>
        <begin position="21"/>
        <end position="282"/>
    </location>
</feature>
<protein>
    <recommendedName>
        <fullName evidence="6">NlpC/P60 domain-containing protein</fullName>
    </recommendedName>
</protein>
<keyword evidence="4" id="KW-0788">Thiol protease</keyword>
<reference evidence="7" key="1">
    <citation type="journal article" date="2023" name="Mol. Phylogenet. Evol.">
        <title>Genome-scale phylogeny and comparative genomics of the fungal order Sordariales.</title>
        <authorList>
            <person name="Hensen N."/>
            <person name="Bonometti L."/>
            <person name="Westerberg I."/>
            <person name="Brannstrom I.O."/>
            <person name="Guillou S."/>
            <person name="Cros-Aarteil S."/>
            <person name="Calhoun S."/>
            <person name="Haridas S."/>
            <person name="Kuo A."/>
            <person name="Mondo S."/>
            <person name="Pangilinan J."/>
            <person name="Riley R."/>
            <person name="LaButti K."/>
            <person name="Andreopoulos B."/>
            <person name="Lipzen A."/>
            <person name="Chen C."/>
            <person name="Yan M."/>
            <person name="Daum C."/>
            <person name="Ng V."/>
            <person name="Clum A."/>
            <person name="Steindorff A."/>
            <person name="Ohm R.A."/>
            <person name="Martin F."/>
            <person name="Silar P."/>
            <person name="Natvig D.O."/>
            <person name="Lalanne C."/>
            <person name="Gautier V."/>
            <person name="Ament-Velasquez S.L."/>
            <person name="Kruys A."/>
            <person name="Hutchinson M.I."/>
            <person name="Powell A.J."/>
            <person name="Barry K."/>
            <person name="Miller A.N."/>
            <person name="Grigoriev I.V."/>
            <person name="Debuchy R."/>
            <person name="Gladieux P."/>
            <person name="Hiltunen Thoren M."/>
            <person name="Johannesson H."/>
        </authorList>
    </citation>
    <scope>NUCLEOTIDE SEQUENCE</scope>
    <source>
        <strain evidence="7">CBS 232.78</strain>
    </source>
</reference>
<dbReference type="GO" id="GO:0006508">
    <property type="term" value="P:proteolysis"/>
    <property type="evidence" value="ECO:0007669"/>
    <property type="project" value="UniProtKB-KW"/>
</dbReference>
<organism evidence="7 8">
    <name type="scientific">Podospora didyma</name>
    <dbReference type="NCBI Taxonomy" id="330526"/>
    <lineage>
        <taxon>Eukaryota</taxon>
        <taxon>Fungi</taxon>
        <taxon>Dikarya</taxon>
        <taxon>Ascomycota</taxon>
        <taxon>Pezizomycotina</taxon>
        <taxon>Sordariomycetes</taxon>
        <taxon>Sordariomycetidae</taxon>
        <taxon>Sordariales</taxon>
        <taxon>Podosporaceae</taxon>
        <taxon>Podospora</taxon>
    </lineage>
</organism>
<dbReference type="SUPFAM" id="SSF54001">
    <property type="entry name" value="Cysteine proteinases"/>
    <property type="match status" value="1"/>
</dbReference>
<evidence type="ECO:0000256" key="2">
    <source>
        <dbReference type="ARBA" id="ARBA00022670"/>
    </source>
</evidence>
<evidence type="ECO:0000256" key="3">
    <source>
        <dbReference type="ARBA" id="ARBA00022801"/>
    </source>
</evidence>
<dbReference type="InterPro" id="IPR051794">
    <property type="entry name" value="PG_Endopeptidase_C40"/>
</dbReference>
<dbReference type="InterPro" id="IPR038765">
    <property type="entry name" value="Papain-like_cys_pep_sf"/>
</dbReference>
<dbReference type="PROSITE" id="PS51935">
    <property type="entry name" value="NLPC_P60"/>
    <property type="match status" value="1"/>
</dbReference>
<dbReference type="AlphaFoldDB" id="A0AAE0K0I6"/>
<feature type="signal peptide" evidence="5">
    <location>
        <begin position="1"/>
        <end position="20"/>
    </location>
</feature>
<keyword evidence="3" id="KW-0378">Hydrolase</keyword>
<gene>
    <name evidence="7" type="ORF">B0H63DRAFT_535930</name>
</gene>
<comment type="similarity">
    <text evidence="1">Belongs to the peptidase C40 family.</text>
</comment>